<dbReference type="SMART" id="SM00114">
    <property type="entry name" value="CARD"/>
    <property type="match status" value="2"/>
</dbReference>
<dbReference type="GO" id="GO:0042981">
    <property type="term" value="P:regulation of apoptotic process"/>
    <property type="evidence" value="ECO:0007669"/>
    <property type="project" value="InterPro"/>
</dbReference>
<dbReference type="Proteomes" id="UP000297703">
    <property type="component" value="Unassembled WGS sequence"/>
</dbReference>
<evidence type="ECO:0000259" key="4">
    <source>
        <dbReference type="PROSITE" id="PS51717"/>
    </source>
</evidence>
<evidence type="ECO:0000256" key="1">
    <source>
        <dbReference type="ARBA" id="ARBA00006828"/>
    </source>
</evidence>
<feature type="compositionally biased region" description="Polar residues" evidence="2">
    <location>
        <begin position="277"/>
        <end position="288"/>
    </location>
</feature>
<evidence type="ECO:0000313" key="6">
    <source>
        <dbReference type="Proteomes" id="UP000297703"/>
    </source>
</evidence>
<dbReference type="PANTHER" id="PTHR14819">
    <property type="entry name" value="GTP-BINDING"/>
    <property type="match status" value="1"/>
</dbReference>
<dbReference type="PROSITE" id="PS51717">
    <property type="entry name" value="G_VLIG"/>
    <property type="match status" value="1"/>
</dbReference>
<feature type="domain" description="VLIG-type G" evidence="4">
    <location>
        <begin position="1060"/>
        <end position="1182"/>
    </location>
</feature>
<sequence length="1182" mass="132425">MENSPKNQNCPVFPENGPENQEGPVFPQDGPENREGPVFPEDGPENREGPVFSENGPENREDPVFSEKANAAVSAPTGETSPVRPVDEEEKGEPSSSATLTSSATGSPGSVTVATGDKSLKIICKERNKLIKIIKSDPGSVLDESLAQSIITDEDYDNMNTISDTETKIRKLLIQIQRKGELTCQQFLDCLETMFPGTHQDLQHHQWGLNQESQSLRAPELGEKGGLNPELELDIQEAREPEETDISKVPAPAGIAASPRPVTEEPLGDADRATPLTEPTTGSRDSVTAATAEKALQMIRGQRNKLANLLQNDADNVLDELLCRSVITEQEYDGVNKGEDAGKKMRKLLVLIQQKGGLVCQQFLESLQSLFPDFQQHVQYSGQGRPKALQYIESKLEMEKYRSRKLKLRDVLEITPESVKNWTTQTTGDLPWHFLRKLMALNGMARSTSLEHRAPTDQTISMDKEELDIHEDFSFLSDTYTSDSLHPLDVLCAILLCSDSFLQQEILSKMSMCQFALPLLLPAINTPKCTLMLWAMRDIVRKWRPQSLAESRGFREESLVLTSMPTISFVRLGSCSFSKSQLLNEVLSPSQQHHDFFIHRDMESGNVPREIADGLVEISWYFPGGMGNSDLFPEPVAVTNLHGDIESHWLQFSFLTQVSSAVFIVTESISEREYALLSSLQGSATKYYFILNNQSARAKETLGFLKKLASVLELNNSHVLWKGVFIVTESISEREYALLSSLQGSATKYYFILNNQSARAKETLGFLKKLASVLELNNSHVLWKGGTTNKAQFVKVLQSKIAAIMNSSPKRVSIEAMAETARQLGIQVDEDNKKCQSASEYAKEITGQIKDVAKYKREKLRLQGETWKNLAEVEKELCRMRNQGDTPLEKYKSQLKKKLMDLRAQQNKHDLTDGLTTFITGIRLLPPMEKHYFLKWMKFGLDHIARENLSKLRDQYKEKCKNSKDDPKMFAELDKLISASSLGMEHFMRELGQFYEAEHAMVKEGKIAESQRQFVHLPGIAADLMLEGFPIELIDGDVSNIPLQWVTDVLSQLHAKLKGRSRMLVLTVLGVQSTGKSTLLNTMFGLQFAVSSGRCTRGAFMLLIKVAENFWQELGCDFILVIDTEGLKAPELAKLEDSYQHDNELATLVIGLSDITIVNMAMENATEMKDVLQIVVHAFLRM</sequence>
<keyword evidence="5" id="KW-0456">Lyase</keyword>
<dbReference type="InterPro" id="IPR001315">
    <property type="entry name" value="CARD"/>
</dbReference>
<dbReference type="AlphaFoldDB" id="A0A4D9DLU4"/>
<feature type="region of interest" description="Disordered" evidence="2">
    <location>
        <begin position="1"/>
        <end position="113"/>
    </location>
</feature>
<dbReference type="Gene3D" id="3.40.50.300">
    <property type="entry name" value="P-loop containing nucleotide triphosphate hydrolases"/>
    <property type="match status" value="1"/>
</dbReference>
<reference evidence="5 6" key="1">
    <citation type="submission" date="2019-04" db="EMBL/GenBank/DDBJ databases">
        <title>Draft genome of the big-headed turtle Platysternon megacephalum.</title>
        <authorList>
            <person name="Gong S."/>
        </authorList>
    </citation>
    <scope>NUCLEOTIDE SEQUENCE [LARGE SCALE GENOMIC DNA]</scope>
    <source>
        <strain evidence="5">DO16091913</strain>
        <tissue evidence="5">Muscle</tissue>
    </source>
</reference>
<feature type="region of interest" description="Disordered" evidence="2">
    <location>
        <begin position="252"/>
        <end position="288"/>
    </location>
</feature>
<dbReference type="InterPro" id="IPR057365">
    <property type="entry name" value="URGCP"/>
</dbReference>
<dbReference type="Pfam" id="PF25683">
    <property type="entry name" value="URGCP_GTPase"/>
    <property type="match status" value="1"/>
</dbReference>
<evidence type="ECO:0000313" key="5">
    <source>
        <dbReference type="EMBL" id="TFJ96599.1"/>
    </source>
</evidence>
<proteinExistence type="inferred from homology"/>
<dbReference type="PANTHER" id="PTHR14819:SF9">
    <property type="entry name" value="UP-REGULATOR OF CELL PROLIFERATION-LIKE"/>
    <property type="match status" value="1"/>
</dbReference>
<keyword evidence="6" id="KW-1185">Reference proteome</keyword>
<accession>A0A4D9DLU4</accession>
<evidence type="ECO:0000256" key="2">
    <source>
        <dbReference type="SAM" id="MobiDB-lite"/>
    </source>
</evidence>
<dbReference type="SUPFAM" id="SSF47986">
    <property type="entry name" value="DEATH domain"/>
    <property type="match status" value="2"/>
</dbReference>
<dbReference type="Pfam" id="PF25496">
    <property type="entry name" value="URGCP"/>
    <property type="match status" value="2"/>
</dbReference>
<dbReference type="Gene3D" id="1.10.533.10">
    <property type="entry name" value="Death Domain, Fas"/>
    <property type="match status" value="2"/>
</dbReference>
<dbReference type="GO" id="GO:0005525">
    <property type="term" value="F:GTP binding"/>
    <property type="evidence" value="ECO:0007669"/>
    <property type="project" value="InterPro"/>
</dbReference>
<dbReference type="STRING" id="55544.A0A4D9DLU4"/>
<dbReference type="InterPro" id="IPR052986">
    <property type="entry name" value="VLIG_GTPase"/>
</dbReference>
<gene>
    <name evidence="5" type="ORF">DR999_PMT21607</name>
</gene>
<feature type="domain" description="CARD" evidence="3">
    <location>
        <begin position="291"/>
        <end position="368"/>
    </location>
</feature>
<dbReference type="CDD" id="cd01671">
    <property type="entry name" value="CARD"/>
    <property type="match status" value="2"/>
</dbReference>
<feature type="compositionally biased region" description="Low complexity" evidence="2">
    <location>
        <begin position="94"/>
        <end position="110"/>
    </location>
</feature>
<reference evidence="5 6" key="2">
    <citation type="submission" date="2019-04" db="EMBL/GenBank/DDBJ databases">
        <title>The genome sequence of big-headed turtle.</title>
        <authorList>
            <person name="Gong S."/>
        </authorList>
    </citation>
    <scope>NUCLEOTIDE SEQUENCE [LARGE SCALE GENOMIC DNA]</scope>
    <source>
        <strain evidence="5">DO16091913</strain>
        <tissue evidence="5">Muscle</tissue>
    </source>
</reference>
<feature type="domain" description="CARD" evidence="3">
    <location>
        <begin position="115"/>
        <end position="206"/>
    </location>
</feature>
<dbReference type="OrthoDB" id="1597724at2759"/>
<dbReference type="InterPro" id="IPR030383">
    <property type="entry name" value="G_VLIG_dom"/>
</dbReference>
<dbReference type="GO" id="GO:0016829">
    <property type="term" value="F:lyase activity"/>
    <property type="evidence" value="ECO:0007669"/>
    <property type="project" value="UniProtKB-KW"/>
</dbReference>
<dbReference type="InterPro" id="IPR027417">
    <property type="entry name" value="P-loop_NTPase"/>
</dbReference>
<feature type="compositionally biased region" description="Polar residues" evidence="2">
    <location>
        <begin position="1"/>
        <end position="10"/>
    </location>
</feature>
<organism evidence="5 6">
    <name type="scientific">Platysternon megacephalum</name>
    <name type="common">big-headed turtle</name>
    <dbReference type="NCBI Taxonomy" id="55544"/>
    <lineage>
        <taxon>Eukaryota</taxon>
        <taxon>Metazoa</taxon>
        <taxon>Chordata</taxon>
        <taxon>Craniata</taxon>
        <taxon>Vertebrata</taxon>
        <taxon>Euteleostomi</taxon>
        <taxon>Archelosauria</taxon>
        <taxon>Testudinata</taxon>
        <taxon>Testudines</taxon>
        <taxon>Cryptodira</taxon>
        <taxon>Durocryptodira</taxon>
        <taxon>Testudinoidea</taxon>
        <taxon>Platysternidae</taxon>
        <taxon>Platysternon</taxon>
    </lineage>
</organism>
<comment type="similarity">
    <text evidence="1">Belongs to the TRAFAC class dynamin-like GTPase superfamily. Very large inducible GTPase (VLIG) family.</text>
</comment>
<comment type="caution">
    <text evidence="5">The sequence shown here is derived from an EMBL/GenBank/DDBJ whole genome shotgun (WGS) entry which is preliminary data.</text>
</comment>
<evidence type="ECO:0000259" key="3">
    <source>
        <dbReference type="PROSITE" id="PS50209"/>
    </source>
</evidence>
<name>A0A4D9DLU4_9SAUR</name>
<dbReference type="SUPFAM" id="SSF52540">
    <property type="entry name" value="P-loop containing nucleoside triphosphate hydrolases"/>
    <property type="match status" value="1"/>
</dbReference>
<dbReference type="PROSITE" id="PS50209">
    <property type="entry name" value="CARD"/>
    <property type="match status" value="2"/>
</dbReference>
<dbReference type="InterPro" id="IPR011029">
    <property type="entry name" value="DEATH-like_dom_sf"/>
</dbReference>
<dbReference type="Pfam" id="PF00619">
    <property type="entry name" value="CARD"/>
    <property type="match status" value="2"/>
</dbReference>
<protein>
    <submittedName>
        <fullName evidence="5">Aspartate ammonia-lyase</fullName>
    </submittedName>
</protein>
<dbReference type="EMBL" id="QXTE01000635">
    <property type="protein sequence ID" value="TFJ96599.1"/>
    <property type="molecule type" value="Genomic_DNA"/>
</dbReference>